<dbReference type="AlphaFoldDB" id="A0A6A4PZ76"/>
<dbReference type="InterPro" id="IPR011011">
    <property type="entry name" value="Znf_FYVE_PHD"/>
</dbReference>
<keyword evidence="1" id="KW-0479">Metal-binding</keyword>
<evidence type="ECO:0000256" key="2">
    <source>
        <dbReference type="ARBA" id="ARBA00022771"/>
    </source>
</evidence>
<dbReference type="EMBL" id="WOCE01000009">
    <property type="protein sequence ID" value="KAE9606659.1"/>
    <property type="molecule type" value="Genomic_DNA"/>
</dbReference>
<dbReference type="PROSITE" id="PS51925">
    <property type="entry name" value="SWIB_MDM2"/>
    <property type="match status" value="1"/>
</dbReference>
<dbReference type="SUPFAM" id="SSF57903">
    <property type="entry name" value="FYVE/PHD zinc finger"/>
    <property type="match status" value="1"/>
</dbReference>
<keyword evidence="4" id="KW-0238">DNA-binding</keyword>
<dbReference type="InterPro" id="IPR019786">
    <property type="entry name" value="Zinc_finger_PHD-type_CS"/>
</dbReference>
<dbReference type="SUPFAM" id="SSF47592">
    <property type="entry name" value="SWIB/MDM2 domain"/>
    <property type="match status" value="1"/>
</dbReference>
<dbReference type="FunFam" id="3.30.40.10:FF:000303">
    <property type="entry name" value="Zinc finger CCCH domain-containing protein 19"/>
    <property type="match status" value="1"/>
</dbReference>
<dbReference type="SMART" id="SM00151">
    <property type="entry name" value="SWIB"/>
    <property type="match status" value="1"/>
</dbReference>
<evidence type="ECO:0000313" key="11">
    <source>
        <dbReference type="Proteomes" id="UP000447434"/>
    </source>
</evidence>
<feature type="domain" description="Plus3" evidence="8">
    <location>
        <begin position="436"/>
        <end position="569"/>
    </location>
</feature>
<dbReference type="Pfam" id="PF03126">
    <property type="entry name" value="Plus-3"/>
    <property type="match status" value="1"/>
</dbReference>
<dbReference type="GO" id="GO:0008270">
    <property type="term" value="F:zinc ion binding"/>
    <property type="evidence" value="ECO:0007669"/>
    <property type="project" value="UniProtKB-KW"/>
</dbReference>
<dbReference type="InterPro" id="IPR058668">
    <property type="entry name" value="NERD_dom"/>
</dbReference>
<feature type="domain" description="DM2" evidence="9">
    <location>
        <begin position="292"/>
        <end position="375"/>
    </location>
</feature>
<comment type="caution">
    <text evidence="10">The sequence shown here is derived from an EMBL/GenBank/DDBJ whole genome shotgun (WGS) entry which is preliminary data.</text>
</comment>
<dbReference type="InterPro" id="IPR001965">
    <property type="entry name" value="Znf_PHD"/>
</dbReference>
<accession>A0A6A4PZ76</accession>
<evidence type="ECO:0000313" key="10">
    <source>
        <dbReference type="EMBL" id="KAE9606659.1"/>
    </source>
</evidence>
<evidence type="ECO:0000256" key="1">
    <source>
        <dbReference type="ARBA" id="ARBA00022723"/>
    </source>
</evidence>
<dbReference type="InterPro" id="IPR003121">
    <property type="entry name" value="SWIB_MDM2_domain"/>
</dbReference>
<keyword evidence="11" id="KW-1185">Reference proteome</keyword>
<dbReference type="Pfam" id="PF25980">
    <property type="entry name" value="NERD_plant"/>
    <property type="match status" value="1"/>
</dbReference>
<evidence type="ECO:0000256" key="4">
    <source>
        <dbReference type="ARBA" id="ARBA00023125"/>
    </source>
</evidence>
<feature type="compositionally biased region" description="Low complexity" evidence="6">
    <location>
        <begin position="57"/>
        <end position="71"/>
    </location>
</feature>
<dbReference type="InterPro" id="IPR036885">
    <property type="entry name" value="SWIB_MDM2_dom_sf"/>
</dbReference>
<feature type="compositionally biased region" description="Polar residues" evidence="6">
    <location>
        <begin position="248"/>
        <end position="261"/>
    </location>
</feature>
<proteinExistence type="predicted"/>
<dbReference type="CDD" id="cd15568">
    <property type="entry name" value="PHD5_NSD"/>
    <property type="match status" value="1"/>
</dbReference>
<dbReference type="SUPFAM" id="SSF159042">
    <property type="entry name" value="Plus3-like"/>
    <property type="match status" value="1"/>
</dbReference>
<reference evidence="11" key="1">
    <citation type="journal article" date="2020" name="Nat. Commun.">
        <title>Genome sequence of the cluster root forming white lupin.</title>
        <authorList>
            <person name="Hufnagel B."/>
            <person name="Marques A."/>
            <person name="Soriano A."/>
            <person name="Marques L."/>
            <person name="Divol F."/>
            <person name="Doumas P."/>
            <person name="Sallet E."/>
            <person name="Mancinotti D."/>
            <person name="Carrere S."/>
            <person name="Marande W."/>
            <person name="Arribat S."/>
            <person name="Keller J."/>
            <person name="Huneau C."/>
            <person name="Blein T."/>
            <person name="Aime D."/>
            <person name="Laguerre M."/>
            <person name="Taylor J."/>
            <person name="Schubert V."/>
            <person name="Nelson M."/>
            <person name="Geu-Flores F."/>
            <person name="Crespi M."/>
            <person name="Gallardo-Guerrero K."/>
            <person name="Delaux P.-M."/>
            <person name="Salse J."/>
            <person name="Berges H."/>
            <person name="Guyot R."/>
            <person name="Gouzy J."/>
            <person name="Peret B."/>
        </authorList>
    </citation>
    <scope>NUCLEOTIDE SEQUENCE [LARGE SCALE GENOMIC DNA]</scope>
    <source>
        <strain evidence="11">cv. Amiga</strain>
    </source>
</reference>
<dbReference type="CDD" id="cd10567">
    <property type="entry name" value="SWIB-MDM2_like"/>
    <property type="match status" value="1"/>
</dbReference>
<dbReference type="InterPro" id="IPR004343">
    <property type="entry name" value="Plus-3_dom"/>
</dbReference>
<organism evidence="10 11">
    <name type="scientific">Lupinus albus</name>
    <name type="common">White lupine</name>
    <name type="synonym">Lupinus termis</name>
    <dbReference type="NCBI Taxonomy" id="3870"/>
    <lineage>
        <taxon>Eukaryota</taxon>
        <taxon>Viridiplantae</taxon>
        <taxon>Streptophyta</taxon>
        <taxon>Embryophyta</taxon>
        <taxon>Tracheophyta</taxon>
        <taxon>Spermatophyta</taxon>
        <taxon>Magnoliopsida</taxon>
        <taxon>eudicotyledons</taxon>
        <taxon>Gunneridae</taxon>
        <taxon>Pentapetalae</taxon>
        <taxon>rosids</taxon>
        <taxon>fabids</taxon>
        <taxon>Fabales</taxon>
        <taxon>Fabaceae</taxon>
        <taxon>Papilionoideae</taxon>
        <taxon>50 kb inversion clade</taxon>
        <taxon>genistoids sensu lato</taxon>
        <taxon>core genistoids</taxon>
        <taxon>Genisteae</taxon>
        <taxon>Lupinus</taxon>
    </lineage>
</organism>
<evidence type="ECO:0000259" key="8">
    <source>
        <dbReference type="PROSITE" id="PS51360"/>
    </source>
</evidence>
<feature type="region of interest" description="Disordered" evidence="6">
    <location>
        <begin position="243"/>
        <end position="274"/>
    </location>
</feature>
<dbReference type="Gene3D" id="3.30.40.10">
    <property type="entry name" value="Zinc/RING finger domain, C3HC4 (zinc finger)"/>
    <property type="match status" value="1"/>
</dbReference>
<dbReference type="GO" id="GO:0003677">
    <property type="term" value="F:DNA binding"/>
    <property type="evidence" value="ECO:0007669"/>
    <property type="project" value="UniProtKB-KW"/>
</dbReference>
<gene>
    <name evidence="10" type="ORF">Lalb_Chr09g0321941</name>
</gene>
<evidence type="ECO:0000259" key="7">
    <source>
        <dbReference type="PROSITE" id="PS50016"/>
    </source>
</evidence>
<feature type="domain" description="PHD-type" evidence="7">
    <location>
        <begin position="77"/>
        <end position="143"/>
    </location>
</feature>
<dbReference type="SMART" id="SM00719">
    <property type="entry name" value="Plus3"/>
    <property type="match status" value="1"/>
</dbReference>
<sequence length="620" mass="70142">MEQQQHHQPLQQQETTALKDFQESQLVAVPVSLAPDADVAAMDDDVVLKRKRGRPAKGTPKTTPPLKQQQQQHEDEEDVCFICFDGGSLVLCDRRGCPKAYHPACIKRDEAFFQSTAKWNCGWHICSTCRKASHYMCYTCTYSLCKGCTKYSDFVCVRGNKGLCAICMKTIMLFENSARGIKCGVDFDDKSSWEYLFKVYWMYLKGKLSLTFDELLQATSPWKDAASMSCKVETPHKLYYRKDDKGSSSENSCIDTESNNLKNKKPKRQPKLPSNGDCFDRITSGGGNCASLLESTKWASKELLEFVAHMRNGDTSLQSQFDVQTLLLEYVKKNNLRDPLQKCQIVCDSRLVKLFGKARMGHIEMIKLLESHFLLRDNGPTENTIQAGNTDAVANEGAAIGNYNKQFILVNNDNGCKTSKNADVLVSHKNANAYAAINAHNINLIYLRRSQMDSLTEFAEKIHEKVVGSFVRIRICSGDQKQEMYRLVQVVGTSKVAESYKIGTRTTDIGLEILNLNRKEVISIDKISDQEFSEDECKRLRQSIKYGLSKRLSVGEIFDTALALQAMRVNDLLEAEILRLTHLRDRASEKGHNKEYPLSFISLLSFFLSQYAQLWVLINA</sequence>
<dbReference type="InterPro" id="IPR013083">
    <property type="entry name" value="Znf_RING/FYVE/PHD"/>
</dbReference>
<dbReference type="PROSITE" id="PS01359">
    <property type="entry name" value="ZF_PHD_1"/>
    <property type="match status" value="1"/>
</dbReference>
<dbReference type="PROSITE" id="PS50016">
    <property type="entry name" value="ZF_PHD_2"/>
    <property type="match status" value="1"/>
</dbReference>
<dbReference type="Gene3D" id="3.90.70.200">
    <property type="entry name" value="Plus-3 domain"/>
    <property type="match status" value="1"/>
</dbReference>
<dbReference type="OrthoDB" id="6415790at2759"/>
<keyword evidence="2 5" id="KW-0863">Zinc-finger</keyword>
<evidence type="ECO:0000256" key="5">
    <source>
        <dbReference type="PROSITE-ProRule" id="PRU00146"/>
    </source>
</evidence>
<dbReference type="InterPro" id="IPR019787">
    <property type="entry name" value="Znf_PHD-finger"/>
</dbReference>
<dbReference type="SMART" id="SM00249">
    <property type="entry name" value="PHD"/>
    <property type="match status" value="1"/>
</dbReference>
<evidence type="ECO:0000256" key="6">
    <source>
        <dbReference type="SAM" id="MobiDB-lite"/>
    </source>
</evidence>
<dbReference type="PROSITE" id="PS51360">
    <property type="entry name" value="PLUS3"/>
    <property type="match status" value="1"/>
</dbReference>
<dbReference type="Gene3D" id="1.10.245.10">
    <property type="entry name" value="SWIB/MDM2 domain"/>
    <property type="match status" value="1"/>
</dbReference>
<dbReference type="InterPro" id="IPR019835">
    <property type="entry name" value="SWIB_domain"/>
</dbReference>
<dbReference type="Proteomes" id="UP000447434">
    <property type="component" value="Chromosome 9"/>
</dbReference>
<keyword evidence="3" id="KW-0862">Zinc</keyword>
<dbReference type="PANTHER" id="PTHR46695:SF4">
    <property type="entry name" value="ZINC FINGER CCCH DOMAIN-CONTAINING PROTEIN 44"/>
    <property type="match status" value="1"/>
</dbReference>
<protein>
    <submittedName>
        <fullName evidence="10">Putative chromatin regulator PHD family</fullName>
    </submittedName>
</protein>
<evidence type="ECO:0000259" key="9">
    <source>
        <dbReference type="PROSITE" id="PS51925"/>
    </source>
</evidence>
<dbReference type="InterPro" id="IPR036128">
    <property type="entry name" value="Plus3-like_sf"/>
</dbReference>
<feature type="region of interest" description="Disordered" evidence="6">
    <location>
        <begin position="44"/>
        <end position="72"/>
    </location>
</feature>
<dbReference type="Pfam" id="PF02201">
    <property type="entry name" value="SWIB"/>
    <property type="match status" value="1"/>
</dbReference>
<name>A0A6A4PZ76_LUPAL</name>
<dbReference type="PANTHER" id="PTHR46695">
    <property type="entry name" value="ZINC FINGER CCCH DOMAIN-CONTAINING PROTEIN 44-RELATED"/>
    <property type="match status" value="1"/>
</dbReference>
<evidence type="ECO:0000256" key="3">
    <source>
        <dbReference type="ARBA" id="ARBA00022833"/>
    </source>
</evidence>